<dbReference type="AlphaFoldDB" id="A0A6N7QMD7"/>
<comment type="caution">
    <text evidence="2">The sequence shown here is derived from an EMBL/GenBank/DDBJ whole genome shotgun (WGS) entry which is preliminary data.</text>
</comment>
<feature type="transmembrane region" description="Helical" evidence="1">
    <location>
        <begin position="158"/>
        <end position="177"/>
    </location>
</feature>
<feature type="transmembrane region" description="Helical" evidence="1">
    <location>
        <begin position="12"/>
        <end position="38"/>
    </location>
</feature>
<evidence type="ECO:0000313" key="2">
    <source>
        <dbReference type="EMBL" id="MRH77561.1"/>
    </source>
</evidence>
<dbReference type="Proteomes" id="UP000433788">
    <property type="component" value="Unassembled WGS sequence"/>
</dbReference>
<gene>
    <name evidence="2" type="ORF">GH984_02450</name>
</gene>
<feature type="transmembrane region" description="Helical" evidence="1">
    <location>
        <begin position="248"/>
        <end position="271"/>
    </location>
</feature>
<sequence length="290" mass="30955">MLAFVMRTRLAAIGVIALGALMPLLFWLSAGVIALITLRRGLREGVLVLAGAVAILLPVYAGLLGAPMALLQPIALTWVPVMILAQLLRSTVSLGRTLEWAGGIAAIAVGLFYLIQGDPALFWQDLLGQLVTLLDTNGADSAWNQAAAELAPRLTGLWIANMLGISVLCLLLGRWWQAVLYNPGGFREEFYALRLSKAFAMLTLAAVVVGLFTGPGIFADLGTVLVSVFLLQALALAHHLVARRGWHVGWLVALYVMLPLAIRPVALIGLADAFVDFRNRTGFGDGSHSA</sequence>
<dbReference type="EMBL" id="WJPP01000001">
    <property type="protein sequence ID" value="MRH77561.1"/>
    <property type="molecule type" value="Genomic_DNA"/>
</dbReference>
<proteinExistence type="predicted"/>
<protein>
    <recommendedName>
        <fullName evidence="4">DUF2232 domain-containing protein</fullName>
    </recommendedName>
</protein>
<evidence type="ECO:0000313" key="3">
    <source>
        <dbReference type="Proteomes" id="UP000433788"/>
    </source>
</evidence>
<keyword evidence="1" id="KW-0472">Membrane</keyword>
<reference evidence="2 3" key="1">
    <citation type="submission" date="2019-11" db="EMBL/GenBank/DDBJ databases">
        <authorList>
            <person name="Zhang X.Y."/>
        </authorList>
    </citation>
    <scope>NUCLEOTIDE SEQUENCE [LARGE SCALE GENOMIC DNA]</scope>
    <source>
        <strain evidence="2 3">C176</strain>
    </source>
</reference>
<feature type="transmembrane region" description="Helical" evidence="1">
    <location>
        <begin position="224"/>
        <end position="241"/>
    </location>
</feature>
<dbReference type="RefSeq" id="WP_153718604.1">
    <property type="nucleotide sequence ID" value="NZ_WJPP01000001.1"/>
</dbReference>
<evidence type="ECO:0000256" key="1">
    <source>
        <dbReference type="SAM" id="Phobius"/>
    </source>
</evidence>
<evidence type="ECO:0008006" key="4">
    <source>
        <dbReference type="Google" id="ProtNLM"/>
    </source>
</evidence>
<keyword evidence="3" id="KW-1185">Reference proteome</keyword>
<name>A0A6N7QMD7_9GAMM</name>
<organism evidence="2 3">
    <name type="scientific">Spiribacter salilacus</name>
    <dbReference type="NCBI Taxonomy" id="2664894"/>
    <lineage>
        <taxon>Bacteria</taxon>
        <taxon>Pseudomonadati</taxon>
        <taxon>Pseudomonadota</taxon>
        <taxon>Gammaproteobacteria</taxon>
        <taxon>Chromatiales</taxon>
        <taxon>Ectothiorhodospiraceae</taxon>
        <taxon>Spiribacter</taxon>
    </lineage>
</organism>
<feature type="transmembrane region" description="Helical" evidence="1">
    <location>
        <begin position="45"/>
        <end position="63"/>
    </location>
</feature>
<keyword evidence="1" id="KW-0812">Transmembrane</keyword>
<feature type="transmembrane region" description="Helical" evidence="1">
    <location>
        <begin position="198"/>
        <end position="218"/>
    </location>
</feature>
<keyword evidence="1" id="KW-1133">Transmembrane helix</keyword>
<feature type="transmembrane region" description="Helical" evidence="1">
    <location>
        <begin position="69"/>
        <end position="88"/>
    </location>
</feature>
<feature type="transmembrane region" description="Helical" evidence="1">
    <location>
        <begin position="100"/>
        <end position="116"/>
    </location>
</feature>
<accession>A0A6N7QMD7</accession>